<dbReference type="SUPFAM" id="SSF143880">
    <property type="entry name" value="NE0471 N-terminal domain-like"/>
    <property type="match status" value="1"/>
</dbReference>
<evidence type="ECO:0000313" key="6">
    <source>
        <dbReference type="EMBL" id="MDC2235610.1"/>
    </source>
</evidence>
<dbReference type="EMBL" id="JAHYQA010000004">
    <property type="protein sequence ID" value="MCE9237162.1"/>
    <property type="molecule type" value="Genomic_DNA"/>
</dbReference>
<dbReference type="EMBL" id="WCSY01000011">
    <property type="protein sequence ID" value="KAB4312251.1"/>
    <property type="molecule type" value="Genomic_DNA"/>
</dbReference>
<dbReference type="Proteomes" id="UP000440614">
    <property type="component" value="Unassembled WGS sequence"/>
</dbReference>
<evidence type="ECO:0000313" key="7">
    <source>
        <dbReference type="EMBL" id="RHD90326.1"/>
    </source>
</evidence>
<name>A0A174RAB8_BACT4</name>
<dbReference type="Proteomes" id="UP000436858">
    <property type="component" value="Unassembled WGS sequence"/>
</dbReference>
<reference evidence="1 8" key="1">
    <citation type="submission" date="2015-09" db="EMBL/GenBank/DDBJ databases">
        <authorList>
            <consortium name="Pathogen Informatics"/>
        </authorList>
    </citation>
    <scope>NUCLEOTIDE SEQUENCE [LARGE SCALE GENOMIC DNA]</scope>
    <source>
        <strain evidence="1 8">2789STDY5834945</strain>
    </source>
</reference>
<evidence type="ECO:0000313" key="8">
    <source>
        <dbReference type="Proteomes" id="UP000095541"/>
    </source>
</evidence>
<dbReference type="EMBL" id="QSJP01000003">
    <property type="protein sequence ID" value="RHD90326.1"/>
    <property type="molecule type" value="Genomic_DNA"/>
</dbReference>
<dbReference type="Proteomes" id="UP000095541">
    <property type="component" value="Unassembled WGS sequence"/>
</dbReference>
<proteinExistence type="predicted"/>
<accession>A0A174RAB8</accession>
<dbReference type="InterPro" id="IPR036782">
    <property type="entry name" value="NE0471-like_N"/>
</dbReference>
<evidence type="ECO:0000313" key="2">
    <source>
        <dbReference type="EMBL" id="KAB4312203.1"/>
    </source>
</evidence>
<evidence type="ECO:0000313" key="11">
    <source>
        <dbReference type="Proteomes" id="UP000440614"/>
    </source>
</evidence>
<dbReference type="EMBL" id="JAQNVG010000009">
    <property type="protein sequence ID" value="MDC2235610.1"/>
    <property type="molecule type" value="Genomic_DNA"/>
</dbReference>
<organism evidence="1 8">
    <name type="scientific">Bacteroides thetaiotaomicron</name>
    <dbReference type="NCBI Taxonomy" id="818"/>
    <lineage>
        <taxon>Bacteria</taxon>
        <taxon>Pseudomonadati</taxon>
        <taxon>Bacteroidota</taxon>
        <taxon>Bacteroidia</taxon>
        <taxon>Bacteroidales</taxon>
        <taxon>Bacteroidaceae</taxon>
        <taxon>Bacteroides</taxon>
    </lineage>
</organism>
<reference evidence="7 9" key="2">
    <citation type="submission" date="2018-08" db="EMBL/GenBank/DDBJ databases">
        <title>A genome reference for cultivated species of the human gut microbiota.</title>
        <authorList>
            <person name="Zou Y."/>
            <person name="Xue W."/>
            <person name="Luo G."/>
        </authorList>
    </citation>
    <scope>NUCLEOTIDE SEQUENCE [LARGE SCALE GENOMIC DNA]</scope>
    <source>
        <strain evidence="7 9">AM30-26</strain>
    </source>
</reference>
<dbReference type="EMBL" id="WCRY01000036">
    <property type="protein sequence ID" value="KAB4473098.1"/>
    <property type="molecule type" value="Genomic_DNA"/>
</dbReference>
<reference evidence="6" key="5">
    <citation type="submission" date="2022-10" db="EMBL/GenBank/DDBJ databases">
        <title>Human gut microbiome strain richness.</title>
        <authorList>
            <person name="Chen-Liaw A."/>
        </authorList>
    </citation>
    <scope>NUCLEOTIDE SEQUENCE</scope>
    <source>
        <strain evidence="6">1001283st1_A3_1001283B150304_161114</strain>
    </source>
</reference>
<protein>
    <submittedName>
        <fullName evidence="2">DUF2442 domain-containing protein</fullName>
    </submittedName>
    <submittedName>
        <fullName evidence="1">Protein of uncharacterized function (DUF2442)</fullName>
    </submittedName>
</protein>
<evidence type="ECO:0000313" key="1">
    <source>
        <dbReference type="EMBL" id="CUP80767.1"/>
    </source>
</evidence>
<dbReference type="RefSeq" id="WP_004318202.1">
    <property type="nucleotide sequence ID" value="NZ_CABJDH010000008.1"/>
</dbReference>
<dbReference type="Proteomes" id="UP000284785">
    <property type="component" value="Unassembled WGS sequence"/>
</dbReference>
<evidence type="ECO:0000313" key="10">
    <source>
        <dbReference type="Proteomes" id="UP000436858"/>
    </source>
</evidence>
<evidence type="ECO:0000313" key="3">
    <source>
        <dbReference type="EMBL" id="KAB4312251.1"/>
    </source>
</evidence>
<dbReference type="EMBL" id="CZBI01000002">
    <property type="protein sequence ID" value="CUP80767.1"/>
    <property type="molecule type" value="Genomic_DNA"/>
</dbReference>
<gene>
    <name evidence="7" type="ORF">DW780_04935</name>
    <name evidence="1" type="ORF">ERS852557_01750</name>
    <name evidence="4" type="ORF">GAN91_24020</name>
    <name evidence="2" type="ORF">GAO51_12665</name>
    <name evidence="3" type="ORF">GAO51_12905</name>
    <name evidence="5" type="ORF">K0H07_08325</name>
    <name evidence="6" type="ORF">PO127_07600</name>
</gene>
<evidence type="ECO:0000313" key="9">
    <source>
        <dbReference type="Proteomes" id="UP000284785"/>
    </source>
</evidence>
<dbReference type="GeneID" id="75114536"/>
<reference evidence="10 11" key="3">
    <citation type="journal article" date="2019" name="Nat. Med.">
        <title>A library of human gut bacterial isolates paired with longitudinal multiomics data enables mechanistic microbiome research.</title>
        <authorList>
            <person name="Poyet M."/>
            <person name="Groussin M."/>
            <person name="Gibbons S.M."/>
            <person name="Avila-Pacheco J."/>
            <person name="Jiang X."/>
            <person name="Kearney S.M."/>
            <person name="Perrotta A.R."/>
            <person name="Berdy B."/>
            <person name="Zhao S."/>
            <person name="Lieberman T.D."/>
            <person name="Swanson P.K."/>
            <person name="Smith M."/>
            <person name="Roesemann S."/>
            <person name="Alexander J.E."/>
            <person name="Rich S.A."/>
            <person name="Livny J."/>
            <person name="Vlamakis H."/>
            <person name="Clish C."/>
            <person name="Bullock K."/>
            <person name="Deik A."/>
            <person name="Scott J."/>
            <person name="Pierce K.A."/>
            <person name="Xavier R.J."/>
            <person name="Alm E.J."/>
        </authorList>
    </citation>
    <scope>NUCLEOTIDE SEQUENCE [LARGE SCALE GENOMIC DNA]</scope>
    <source>
        <strain evidence="4 10">BIOML-A162</strain>
        <strain evidence="2 11">BIOML-A188</strain>
    </source>
</reference>
<dbReference type="Proteomes" id="UP001217776">
    <property type="component" value="Unassembled WGS sequence"/>
</dbReference>
<dbReference type="Proteomes" id="UP001200544">
    <property type="component" value="Unassembled WGS sequence"/>
</dbReference>
<evidence type="ECO:0000313" key="5">
    <source>
        <dbReference type="EMBL" id="MCE9237162.1"/>
    </source>
</evidence>
<dbReference type="EMBL" id="WCSY01000011">
    <property type="protein sequence ID" value="KAB4312203.1"/>
    <property type="molecule type" value="Genomic_DNA"/>
</dbReference>
<sequence>MLRVIDVDYIRNYELLVTFSDGSKKIVNLEPYLTGEVFGELLDKEKFVQYGLTRATIEWANGADLAPEFLYEIGIAAYF</sequence>
<dbReference type="AlphaFoldDB" id="A0A174RAB8"/>
<dbReference type="Pfam" id="PF10387">
    <property type="entry name" value="DUF2442"/>
    <property type="match status" value="1"/>
</dbReference>
<dbReference type="Gene3D" id="3.30.2020.10">
    <property type="entry name" value="NE0471-like N-terminal domain"/>
    <property type="match status" value="1"/>
</dbReference>
<dbReference type="InterPro" id="IPR018841">
    <property type="entry name" value="DUF2442"/>
</dbReference>
<reference evidence="5" key="4">
    <citation type="submission" date="2021-07" db="EMBL/GenBank/DDBJ databases">
        <title>Comparative genomics of Bacteroides fragilis group isolates reveals species-dependent resistance mechanisms and validates clinical tools for resistance prediction.</title>
        <authorList>
            <person name="Wallace M.J."/>
            <person name="Jean S."/>
            <person name="Wallace M.A."/>
            <person name="Carey-Ann B.D."/>
            <person name="Dantas G."/>
        </authorList>
    </citation>
    <scope>NUCLEOTIDE SEQUENCE</scope>
    <source>
        <strain evidence="5">BJH_160</strain>
    </source>
</reference>
<evidence type="ECO:0000313" key="4">
    <source>
        <dbReference type="EMBL" id="KAB4473098.1"/>
    </source>
</evidence>